<gene>
    <name evidence="3" type="ORF">RM764_26545</name>
</gene>
<keyword evidence="1" id="KW-0723">Serine/threonine-protein kinase</keyword>
<dbReference type="PANTHER" id="PTHR35526">
    <property type="entry name" value="ANTI-SIGMA-F FACTOR RSBW-RELATED"/>
    <property type="match status" value="1"/>
</dbReference>
<dbReference type="InterPro" id="IPR050267">
    <property type="entry name" value="Anti-sigma-factor_SerPK"/>
</dbReference>
<sequence>MTRRARGGGPATIGAFSAKKTEETAGGARGCSPGTQLSRRLGRADLRAVPEARRALRELLTHWGKPGRSEIAELLTSELVTNALVHTDRDAVLTATVSPGGLHVEVRDFVRRRPHLRMPTTDDGTHGRGLVLVQSLADAWGVRAHGVGKAVWFDLDAEAA</sequence>
<dbReference type="InterPro" id="IPR003594">
    <property type="entry name" value="HATPase_dom"/>
</dbReference>
<evidence type="ECO:0000256" key="1">
    <source>
        <dbReference type="ARBA" id="ARBA00022527"/>
    </source>
</evidence>
<protein>
    <submittedName>
        <fullName evidence="3">ATP-binding protein</fullName>
    </submittedName>
</protein>
<accession>A0ABU2TZW4</accession>
<reference evidence="4" key="1">
    <citation type="submission" date="2023-07" db="EMBL/GenBank/DDBJ databases">
        <title>30 novel species of actinomycetes from the DSMZ collection.</title>
        <authorList>
            <person name="Nouioui I."/>
        </authorList>
    </citation>
    <scope>NUCLEOTIDE SEQUENCE [LARGE SCALE GENOMIC DNA]</scope>
    <source>
        <strain evidence="4">DSM 41699</strain>
    </source>
</reference>
<keyword evidence="3" id="KW-0067">ATP-binding</keyword>
<dbReference type="PANTHER" id="PTHR35526:SF3">
    <property type="entry name" value="ANTI-SIGMA-F FACTOR RSBW"/>
    <property type="match status" value="1"/>
</dbReference>
<dbReference type="Gene3D" id="3.30.565.10">
    <property type="entry name" value="Histidine kinase-like ATPase, C-terminal domain"/>
    <property type="match status" value="1"/>
</dbReference>
<proteinExistence type="predicted"/>
<dbReference type="CDD" id="cd16936">
    <property type="entry name" value="HATPase_RsbW-like"/>
    <property type="match status" value="1"/>
</dbReference>
<dbReference type="SUPFAM" id="SSF55874">
    <property type="entry name" value="ATPase domain of HSP90 chaperone/DNA topoisomerase II/histidine kinase"/>
    <property type="match status" value="1"/>
</dbReference>
<organism evidence="3 4">
    <name type="scientific">Streptomyces gibsoniae</name>
    <dbReference type="NCBI Taxonomy" id="3075529"/>
    <lineage>
        <taxon>Bacteria</taxon>
        <taxon>Bacillati</taxon>
        <taxon>Actinomycetota</taxon>
        <taxon>Actinomycetes</taxon>
        <taxon>Kitasatosporales</taxon>
        <taxon>Streptomycetaceae</taxon>
        <taxon>Streptomyces</taxon>
    </lineage>
</organism>
<evidence type="ECO:0000313" key="4">
    <source>
        <dbReference type="Proteomes" id="UP001183809"/>
    </source>
</evidence>
<comment type="caution">
    <text evidence="3">The sequence shown here is derived from an EMBL/GenBank/DDBJ whole genome shotgun (WGS) entry which is preliminary data.</text>
</comment>
<dbReference type="EMBL" id="JAVREY010000038">
    <property type="protein sequence ID" value="MDT0466522.1"/>
    <property type="molecule type" value="Genomic_DNA"/>
</dbReference>
<dbReference type="Pfam" id="PF13581">
    <property type="entry name" value="HATPase_c_2"/>
    <property type="match status" value="1"/>
</dbReference>
<keyword evidence="1" id="KW-0418">Kinase</keyword>
<dbReference type="InterPro" id="IPR036890">
    <property type="entry name" value="HATPase_C_sf"/>
</dbReference>
<keyword evidence="3" id="KW-0547">Nucleotide-binding</keyword>
<feature type="domain" description="Histidine kinase/HSP90-like ATPase" evidence="2">
    <location>
        <begin position="44"/>
        <end position="153"/>
    </location>
</feature>
<dbReference type="Proteomes" id="UP001183809">
    <property type="component" value="Unassembled WGS sequence"/>
</dbReference>
<name>A0ABU2TZW4_9ACTN</name>
<keyword evidence="1" id="KW-0808">Transferase</keyword>
<evidence type="ECO:0000259" key="2">
    <source>
        <dbReference type="Pfam" id="PF13581"/>
    </source>
</evidence>
<evidence type="ECO:0000313" key="3">
    <source>
        <dbReference type="EMBL" id="MDT0466522.1"/>
    </source>
</evidence>
<keyword evidence="4" id="KW-1185">Reference proteome</keyword>
<dbReference type="GO" id="GO:0005524">
    <property type="term" value="F:ATP binding"/>
    <property type="evidence" value="ECO:0007669"/>
    <property type="project" value="UniProtKB-KW"/>
</dbReference>
<dbReference type="RefSeq" id="WP_311697983.1">
    <property type="nucleotide sequence ID" value="NZ_JAVREY010000038.1"/>
</dbReference>